<feature type="non-terminal residue" evidence="1">
    <location>
        <position position="1"/>
    </location>
</feature>
<gene>
    <name evidence="1" type="ORF">GMARGA_LOCUS34839</name>
</gene>
<feature type="non-terminal residue" evidence="1">
    <location>
        <position position="47"/>
    </location>
</feature>
<proteinExistence type="predicted"/>
<sequence length="47" mass="5559">VINNEWKDTINISNNKVILNEDDFTKLINRTNQLEIFQAEINQKLIT</sequence>
<dbReference type="Proteomes" id="UP000789901">
    <property type="component" value="Unassembled WGS sequence"/>
</dbReference>
<comment type="caution">
    <text evidence="1">The sequence shown here is derived from an EMBL/GenBank/DDBJ whole genome shotgun (WGS) entry which is preliminary data.</text>
</comment>
<reference evidence="1 2" key="1">
    <citation type="submission" date="2021-06" db="EMBL/GenBank/DDBJ databases">
        <authorList>
            <person name="Kallberg Y."/>
            <person name="Tangrot J."/>
            <person name="Rosling A."/>
        </authorList>
    </citation>
    <scope>NUCLEOTIDE SEQUENCE [LARGE SCALE GENOMIC DNA]</scope>
    <source>
        <strain evidence="1 2">120-4 pot B 10/14</strain>
    </source>
</reference>
<protein>
    <submittedName>
        <fullName evidence="1">43857_t:CDS:1</fullName>
    </submittedName>
</protein>
<evidence type="ECO:0000313" key="2">
    <source>
        <dbReference type="Proteomes" id="UP000789901"/>
    </source>
</evidence>
<dbReference type="EMBL" id="CAJVQB010062499">
    <property type="protein sequence ID" value="CAG8840283.1"/>
    <property type="molecule type" value="Genomic_DNA"/>
</dbReference>
<name>A0ABN7WT76_GIGMA</name>
<accession>A0ABN7WT76</accession>
<evidence type="ECO:0000313" key="1">
    <source>
        <dbReference type="EMBL" id="CAG8840283.1"/>
    </source>
</evidence>
<organism evidence="1 2">
    <name type="scientific">Gigaspora margarita</name>
    <dbReference type="NCBI Taxonomy" id="4874"/>
    <lineage>
        <taxon>Eukaryota</taxon>
        <taxon>Fungi</taxon>
        <taxon>Fungi incertae sedis</taxon>
        <taxon>Mucoromycota</taxon>
        <taxon>Glomeromycotina</taxon>
        <taxon>Glomeromycetes</taxon>
        <taxon>Diversisporales</taxon>
        <taxon>Gigasporaceae</taxon>
        <taxon>Gigaspora</taxon>
    </lineage>
</organism>
<keyword evidence="2" id="KW-1185">Reference proteome</keyword>